<sequence>MSLRHALIGLLVDRPASGYDLLKLFDTSLAHVWPATQSQVYGELNRLAEAGLVDVSAEGPRRRKEYRVTEEGLKELREWLAAPTPEQPRRSELLLKVFFFGLASDDQARAVLAEREQLAGTYHEQLAELRAELEQDEGPLTTDGRIALEYGLRWAEMERDWARWAAEQLG</sequence>
<dbReference type="Proteomes" id="UP001490365">
    <property type="component" value="Unassembled WGS sequence"/>
</dbReference>
<dbReference type="EMBL" id="JBEOZM010000003">
    <property type="protein sequence ID" value="MER6267307.1"/>
    <property type="molecule type" value="Genomic_DNA"/>
</dbReference>
<dbReference type="PANTHER" id="PTHR43252">
    <property type="entry name" value="TRANSCRIPTIONAL REGULATOR YQJI"/>
    <property type="match status" value="1"/>
</dbReference>
<evidence type="ECO:0000259" key="1">
    <source>
        <dbReference type="Pfam" id="PF03551"/>
    </source>
</evidence>
<feature type="domain" description="Transcription regulator PadR N-terminal" evidence="1">
    <location>
        <begin position="8"/>
        <end position="78"/>
    </location>
</feature>
<dbReference type="PANTHER" id="PTHR43252:SF2">
    <property type="entry name" value="TRANSCRIPTION REGULATOR, PADR-LIKE FAMILY"/>
    <property type="match status" value="1"/>
</dbReference>
<dbReference type="Gene3D" id="6.10.140.190">
    <property type="match status" value="1"/>
</dbReference>
<comment type="caution">
    <text evidence="3">The sequence shown here is derived from an EMBL/GenBank/DDBJ whole genome shotgun (WGS) entry which is preliminary data.</text>
</comment>
<organism evidence="3 4">
    <name type="scientific">Streptomyces sp. 900105755</name>
    <dbReference type="NCBI Taxonomy" id="3154389"/>
    <lineage>
        <taxon>Bacteria</taxon>
        <taxon>Bacillati</taxon>
        <taxon>Actinomycetota</taxon>
        <taxon>Actinomycetes</taxon>
        <taxon>Kitasatosporales</taxon>
        <taxon>Streptomycetaceae</taxon>
        <taxon>Streptomyces</taxon>
    </lineage>
</organism>
<dbReference type="InterPro" id="IPR018309">
    <property type="entry name" value="Tscrpt_reg_PadR_C"/>
</dbReference>
<evidence type="ECO:0000313" key="4">
    <source>
        <dbReference type="Proteomes" id="UP001490365"/>
    </source>
</evidence>
<evidence type="ECO:0000259" key="2">
    <source>
        <dbReference type="Pfam" id="PF10400"/>
    </source>
</evidence>
<dbReference type="Pfam" id="PF03551">
    <property type="entry name" value="PadR"/>
    <property type="match status" value="1"/>
</dbReference>
<dbReference type="InterPro" id="IPR005149">
    <property type="entry name" value="Tscrpt_reg_PadR_N"/>
</dbReference>
<accession>A0ABV1TB90</accession>
<dbReference type="RefSeq" id="WP_351955973.1">
    <property type="nucleotide sequence ID" value="NZ_JBEOZM010000003.1"/>
</dbReference>
<feature type="domain" description="Transcription regulator PadR C-terminal" evidence="2">
    <location>
        <begin position="90"/>
        <end position="169"/>
    </location>
</feature>
<gene>
    <name evidence="3" type="ORF">ABT211_08410</name>
</gene>
<dbReference type="InterPro" id="IPR036390">
    <property type="entry name" value="WH_DNA-bd_sf"/>
</dbReference>
<dbReference type="InterPro" id="IPR036388">
    <property type="entry name" value="WH-like_DNA-bd_sf"/>
</dbReference>
<dbReference type="Pfam" id="PF10400">
    <property type="entry name" value="Vir_act_alpha_C"/>
    <property type="match status" value="1"/>
</dbReference>
<reference evidence="3 4" key="1">
    <citation type="submission" date="2024-06" db="EMBL/GenBank/DDBJ databases">
        <title>The Natural Products Discovery Center: Release of the First 8490 Sequenced Strains for Exploring Actinobacteria Biosynthetic Diversity.</title>
        <authorList>
            <person name="Kalkreuter E."/>
            <person name="Kautsar S.A."/>
            <person name="Yang D."/>
            <person name="Bader C.D."/>
            <person name="Teijaro C.N."/>
            <person name="Fluegel L."/>
            <person name="Davis C.M."/>
            <person name="Simpson J.R."/>
            <person name="Lauterbach L."/>
            <person name="Steele A.D."/>
            <person name="Gui C."/>
            <person name="Meng S."/>
            <person name="Li G."/>
            <person name="Viehrig K."/>
            <person name="Ye F."/>
            <person name="Su P."/>
            <person name="Kiefer A.F."/>
            <person name="Nichols A."/>
            <person name="Cepeda A.J."/>
            <person name="Yan W."/>
            <person name="Fan B."/>
            <person name="Jiang Y."/>
            <person name="Adhikari A."/>
            <person name="Zheng C.-J."/>
            <person name="Schuster L."/>
            <person name="Cowan T.M."/>
            <person name="Smanski M.J."/>
            <person name="Chevrette M.G."/>
            <person name="De Carvalho L.P.S."/>
            <person name="Shen B."/>
        </authorList>
    </citation>
    <scope>NUCLEOTIDE SEQUENCE [LARGE SCALE GENOMIC DNA]</scope>
    <source>
        <strain evidence="3 4">NPDC001694</strain>
    </source>
</reference>
<keyword evidence="4" id="KW-1185">Reference proteome</keyword>
<evidence type="ECO:0000313" key="3">
    <source>
        <dbReference type="EMBL" id="MER6267307.1"/>
    </source>
</evidence>
<dbReference type="Gene3D" id="1.10.10.10">
    <property type="entry name" value="Winged helix-like DNA-binding domain superfamily/Winged helix DNA-binding domain"/>
    <property type="match status" value="1"/>
</dbReference>
<proteinExistence type="predicted"/>
<protein>
    <submittedName>
        <fullName evidence="3">PadR family transcriptional regulator</fullName>
    </submittedName>
</protein>
<dbReference type="SUPFAM" id="SSF46785">
    <property type="entry name" value="Winged helix' DNA-binding domain"/>
    <property type="match status" value="1"/>
</dbReference>
<name>A0ABV1TB90_9ACTN</name>